<evidence type="ECO:0000256" key="1">
    <source>
        <dbReference type="SAM" id="MobiDB-lite"/>
    </source>
</evidence>
<comment type="caution">
    <text evidence="3">The sequence shown here is derived from an EMBL/GenBank/DDBJ whole genome shotgun (WGS) entry which is preliminary data.</text>
</comment>
<proteinExistence type="predicted"/>
<dbReference type="Proteomes" id="UP000505077">
    <property type="component" value="Unassembled WGS sequence"/>
</dbReference>
<feature type="region of interest" description="Disordered" evidence="1">
    <location>
        <begin position="236"/>
        <end position="255"/>
    </location>
</feature>
<dbReference type="GO" id="GO:0004519">
    <property type="term" value="F:endonuclease activity"/>
    <property type="evidence" value="ECO:0007669"/>
    <property type="project" value="UniProtKB-KW"/>
</dbReference>
<evidence type="ECO:0000313" key="4">
    <source>
        <dbReference type="Proteomes" id="UP000505077"/>
    </source>
</evidence>
<organism evidence="3 4">
    <name type="scientific">Candidatus Desulfovibrio kirbyi</name>
    <dbReference type="NCBI Taxonomy" id="2696086"/>
    <lineage>
        <taxon>Bacteria</taxon>
        <taxon>Pseudomonadati</taxon>
        <taxon>Thermodesulfobacteriota</taxon>
        <taxon>Desulfovibrionia</taxon>
        <taxon>Desulfovibrionales</taxon>
        <taxon>Desulfovibrionaceae</taxon>
        <taxon>Desulfovibrio</taxon>
    </lineage>
</organism>
<dbReference type="Pfam" id="PF13588">
    <property type="entry name" value="HSDR_N_2"/>
    <property type="match status" value="1"/>
</dbReference>
<dbReference type="AlphaFoldDB" id="A0A6L2R6P5"/>
<accession>A0A6L2R6P5</accession>
<feature type="domain" description="Type I restriction enzyme R protein N-terminal" evidence="2">
    <location>
        <begin position="60"/>
        <end position="126"/>
    </location>
</feature>
<keyword evidence="3" id="KW-0540">Nuclease</keyword>
<dbReference type="PIRSF" id="PIRSF035009">
    <property type="entry name" value="UCP035009_HSDR_N"/>
    <property type="match status" value="1"/>
</dbReference>
<gene>
    <name evidence="3" type="ORF">ZNDK_0970</name>
</gene>
<reference evidence="3 4" key="1">
    <citation type="journal article" date="2020" name="ISME J.">
        <title>Parallel Reductive Genome Evolution in Desulfovibrio Ectosymbionts Independently Acquired by Trichonympha Protists in the Termite Gut.</title>
        <authorList>
            <person name="Takeuchi M."/>
            <person name="Kuwahara H."/>
            <person name="Murakami T."/>
            <person name="Takahashi K."/>
            <person name="Kajitani R."/>
            <person name="Toyoda A."/>
            <person name="Itoh T."/>
            <person name="Ohkuma M."/>
            <person name="Hongoh Y."/>
        </authorList>
    </citation>
    <scope>NUCLEOTIDE SEQUENCE [LARGE SCALE GENOMIC DNA]</scope>
    <source>
        <strain evidence="3">ZnDsv-02</strain>
    </source>
</reference>
<protein>
    <submittedName>
        <fullName evidence="3">Uncharacterized protein containing restriction endonuclease-domain</fullName>
    </submittedName>
</protein>
<dbReference type="EMBL" id="BLLL01000010">
    <property type="protein sequence ID" value="GFH63199.1"/>
    <property type="molecule type" value="Genomic_DNA"/>
</dbReference>
<name>A0A6L2R6P5_9BACT</name>
<feature type="compositionally biased region" description="Basic and acidic residues" evidence="1">
    <location>
        <begin position="238"/>
        <end position="253"/>
    </location>
</feature>
<dbReference type="InterPro" id="IPR029464">
    <property type="entry name" value="HSDR_N"/>
</dbReference>
<dbReference type="InterPro" id="IPR017035">
    <property type="entry name" value="UCP035009_HsdR_All3000-type"/>
</dbReference>
<keyword evidence="3" id="KW-0378">Hydrolase</keyword>
<evidence type="ECO:0000259" key="2">
    <source>
        <dbReference type="Pfam" id="PF13588"/>
    </source>
</evidence>
<evidence type="ECO:0000313" key="3">
    <source>
        <dbReference type="EMBL" id="GFH63199.1"/>
    </source>
</evidence>
<sequence>MSFSEAIKDLADRAQKVRSNLNTEEATKTALILPFIRVLGYDVFNPLEVVPEFVADIADRKGEKIDYAIMQDGAPIMIIECKSCGATLGSDQCAQLHRYFLTLDSSIGILTDGIRYLFFAGADDGKKMDAAPFMEFRLDDIDSTLIPELCKLCKGRFDLKNTLDAVSELKFNRQIKLLLGQNLENPTENFVSYFIREAGVRGTQKAVDQFTGYVRRAFTEFIAEQVDGRLKTALAATSKKEETPPQEVERQDSKPVTTEDEWQAYYLVKSLLRGTVDPERVAIQDAVNSCSITLDGKRKKPIIRLHFNNPAKKRIELIGDNKVTTLVDIAKIDDILNHAEPIRATAKMYNVAKEQSA</sequence>
<keyword evidence="3" id="KW-0255">Endonuclease</keyword>